<gene>
    <name evidence="1" type="ORF">SAMN05216175_101310</name>
</gene>
<reference evidence="2" key="1">
    <citation type="submission" date="2016-10" db="EMBL/GenBank/DDBJ databases">
        <authorList>
            <person name="Varghese N."/>
            <person name="Submissions S."/>
        </authorList>
    </citation>
    <scope>NUCLEOTIDE SEQUENCE [LARGE SCALE GENOMIC DNA]</scope>
    <source>
        <strain evidence="2">CGMCC 1.10971</strain>
    </source>
</reference>
<dbReference type="Pfam" id="PF05573">
    <property type="entry name" value="NosL"/>
    <property type="match status" value="1"/>
</dbReference>
<dbReference type="PANTHER" id="PTHR41247">
    <property type="entry name" value="HTH-TYPE TRANSCRIPTIONAL REPRESSOR YCNK"/>
    <property type="match status" value="1"/>
</dbReference>
<dbReference type="SUPFAM" id="SSF160387">
    <property type="entry name" value="NosL/MerB-like"/>
    <property type="match status" value="1"/>
</dbReference>
<dbReference type="EMBL" id="FOOU01000001">
    <property type="protein sequence ID" value="SFF84041.1"/>
    <property type="molecule type" value="Genomic_DNA"/>
</dbReference>
<keyword evidence="2" id="KW-1185">Reference proteome</keyword>
<dbReference type="Proteomes" id="UP000198623">
    <property type="component" value="Unassembled WGS sequence"/>
</dbReference>
<sequence length="167" mass="18639">MKSFFGMRIWAALLLLAVFGLTGCNQGSTEKVMAQKAMALESADECHLCGMLIARFPGPKGQVYERGIKQNMKFCSTRDMFAYALDPEHKHNIQSVFVHDMAVNPWDEPSEDTYIDARKAWFVVGSSKKGAMGPTLGSFKKKESAEAFAKEFGGELKRFDELTLNII</sequence>
<dbReference type="RefSeq" id="WP_244889903.1">
    <property type="nucleotide sequence ID" value="NZ_FOOU01000001.1"/>
</dbReference>
<dbReference type="InterPro" id="IPR008719">
    <property type="entry name" value="N2O_reductase_NosL"/>
</dbReference>
<protein>
    <submittedName>
        <fullName evidence="1">Copper chaperone NosL</fullName>
    </submittedName>
</protein>
<dbReference type="PANTHER" id="PTHR41247:SF1">
    <property type="entry name" value="HTH-TYPE TRANSCRIPTIONAL REPRESSOR YCNK"/>
    <property type="match status" value="1"/>
</dbReference>
<organism evidence="1 2">
    <name type="scientific">Neptunomonas qingdaonensis</name>
    <dbReference type="NCBI Taxonomy" id="1045558"/>
    <lineage>
        <taxon>Bacteria</taxon>
        <taxon>Pseudomonadati</taxon>
        <taxon>Pseudomonadota</taxon>
        <taxon>Gammaproteobacteria</taxon>
        <taxon>Oceanospirillales</taxon>
        <taxon>Oceanospirillaceae</taxon>
        <taxon>Neptunomonas</taxon>
    </lineage>
</organism>
<evidence type="ECO:0000313" key="1">
    <source>
        <dbReference type="EMBL" id="SFF84041.1"/>
    </source>
</evidence>
<evidence type="ECO:0000313" key="2">
    <source>
        <dbReference type="Proteomes" id="UP000198623"/>
    </source>
</evidence>
<dbReference type="PROSITE" id="PS51257">
    <property type="entry name" value="PROKAR_LIPOPROTEIN"/>
    <property type="match status" value="1"/>
</dbReference>
<dbReference type="AlphaFoldDB" id="A0A1I2M441"/>
<proteinExistence type="predicted"/>
<dbReference type="Gene3D" id="3.30.70.2060">
    <property type="match status" value="1"/>
</dbReference>
<name>A0A1I2M441_9GAMM</name>
<accession>A0A1I2M441</accession>
<dbReference type="STRING" id="1045558.SAMN05216175_101310"/>
<dbReference type="Gene3D" id="3.30.70.2050">
    <property type="match status" value="1"/>
</dbReference>